<evidence type="ECO:0000313" key="7">
    <source>
        <dbReference type="Proteomes" id="UP000430079"/>
    </source>
</evidence>
<feature type="region of interest" description="Disordered" evidence="4">
    <location>
        <begin position="218"/>
        <end position="239"/>
    </location>
</feature>
<comment type="caution">
    <text evidence="6">The sequence shown here is derived from an EMBL/GenBank/DDBJ whole genome shotgun (WGS) entry which is preliminary data.</text>
</comment>
<dbReference type="Gene3D" id="1.10.10.60">
    <property type="entry name" value="Homeodomain-like"/>
    <property type="match status" value="1"/>
</dbReference>
<sequence>MPLAALCLHLRRRDGALPVTSRGTASLGLEVTKALLPLPRHTFDQVTRVRLSTREGFGALLAQLRTQLAKDTSPYEAADGPRLGKVVVDLLSALLAHALEADSSLPPETHRQSLVLRIRTFVQQHLHDPRLTPCSIATAHHVSRSYLYRLFEQEGESIAAWIRRQRLEHARRDLAEPVMRSIPLHAIAARWCFPHAADFTRASRKAYGMAPRGYRNLTHHLGDSTDELSADSPGESTPR</sequence>
<dbReference type="GO" id="GO:0043565">
    <property type="term" value="F:sequence-specific DNA binding"/>
    <property type="evidence" value="ECO:0007669"/>
    <property type="project" value="InterPro"/>
</dbReference>
<name>A0A640T865_9ACTN</name>
<keyword evidence="2" id="KW-0238">DNA-binding</keyword>
<dbReference type="SUPFAM" id="SSF46689">
    <property type="entry name" value="Homeodomain-like"/>
    <property type="match status" value="1"/>
</dbReference>
<dbReference type="InterPro" id="IPR009057">
    <property type="entry name" value="Homeodomain-like_sf"/>
</dbReference>
<keyword evidence="3" id="KW-0804">Transcription</keyword>
<protein>
    <recommendedName>
        <fullName evidence="5">HTH araC/xylS-type domain-containing protein</fullName>
    </recommendedName>
</protein>
<proteinExistence type="predicted"/>
<organism evidence="6 7">
    <name type="scientific">Streptomyces glebosus</name>
    <dbReference type="NCBI Taxonomy" id="249580"/>
    <lineage>
        <taxon>Bacteria</taxon>
        <taxon>Bacillati</taxon>
        <taxon>Actinomycetota</taxon>
        <taxon>Actinomycetes</taxon>
        <taxon>Kitasatosporales</taxon>
        <taxon>Streptomycetaceae</taxon>
        <taxon>Streptomyces</taxon>
    </lineage>
</organism>
<keyword evidence="1" id="KW-0805">Transcription regulation</keyword>
<dbReference type="EMBL" id="BLIO01000001">
    <property type="protein sequence ID" value="GFE18466.1"/>
    <property type="molecule type" value="Genomic_DNA"/>
</dbReference>
<dbReference type="AlphaFoldDB" id="A0A640T865"/>
<evidence type="ECO:0000259" key="5">
    <source>
        <dbReference type="PROSITE" id="PS01124"/>
    </source>
</evidence>
<evidence type="ECO:0000256" key="1">
    <source>
        <dbReference type="ARBA" id="ARBA00023015"/>
    </source>
</evidence>
<dbReference type="Proteomes" id="UP000430079">
    <property type="component" value="Unassembled WGS sequence"/>
</dbReference>
<dbReference type="PANTHER" id="PTHR43280:SF31">
    <property type="entry name" value="TRANSCRIPTIONAL REGULATORY PROTEIN"/>
    <property type="match status" value="1"/>
</dbReference>
<dbReference type="InterPro" id="IPR018060">
    <property type="entry name" value="HTH_AraC"/>
</dbReference>
<dbReference type="SMART" id="SM00342">
    <property type="entry name" value="HTH_ARAC"/>
    <property type="match status" value="1"/>
</dbReference>
<evidence type="ECO:0000313" key="6">
    <source>
        <dbReference type="EMBL" id="GFE18466.1"/>
    </source>
</evidence>
<reference evidence="6 7" key="1">
    <citation type="submission" date="2019-12" db="EMBL/GenBank/DDBJ databases">
        <title>Whole genome shotgun sequence of Streptomyces hygroscopicus subsp. glebosus NBRC 13786.</title>
        <authorList>
            <person name="Ichikawa N."/>
            <person name="Kimura A."/>
            <person name="Kitahashi Y."/>
            <person name="Komaki H."/>
            <person name="Tamura T."/>
        </authorList>
    </citation>
    <scope>NUCLEOTIDE SEQUENCE [LARGE SCALE GENOMIC DNA]</scope>
    <source>
        <strain evidence="6 7">NBRC 13786</strain>
    </source>
</reference>
<dbReference type="PROSITE" id="PS01124">
    <property type="entry name" value="HTH_ARAC_FAMILY_2"/>
    <property type="match status" value="1"/>
</dbReference>
<evidence type="ECO:0000256" key="3">
    <source>
        <dbReference type="ARBA" id="ARBA00023163"/>
    </source>
</evidence>
<accession>A0A640T865</accession>
<evidence type="ECO:0000256" key="4">
    <source>
        <dbReference type="SAM" id="MobiDB-lite"/>
    </source>
</evidence>
<keyword evidence="7" id="KW-1185">Reference proteome</keyword>
<dbReference type="Pfam" id="PF12833">
    <property type="entry name" value="HTH_18"/>
    <property type="match status" value="1"/>
</dbReference>
<feature type="domain" description="HTH araC/xylS-type" evidence="5">
    <location>
        <begin position="116"/>
        <end position="217"/>
    </location>
</feature>
<evidence type="ECO:0000256" key="2">
    <source>
        <dbReference type="ARBA" id="ARBA00023125"/>
    </source>
</evidence>
<gene>
    <name evidence="6" type="ORF">Sgleb_65130</name>
</gene>
<dbReference type="RefSeq" id="WP_229893811.1">
    <property type="nucleotide sequence ID" value="NZ_BNCA01000007.1"/>
</dbReference>
<dbReference type="GO" id="GO:0003700">
    <property type="term" value="F:DNA-binding transcription factor activity"/>
    <property type="evidence" value="ECO:0007669"/>
    <property type="project" value="InterPro"/>
</dbReference>
<dbReference type="PANTHER" id="PTHR43280">
    <property type="entry name" value="ARAC-FAMILY TRANSCRIPTIONAL REGULATOR"/>
    <property type="match status" value="1"/>
</dbReference>